<protein>
    <submittedName>
        <fullName evidence="1">Uncharacterized protein</fullName>
    </submittedName>
</protein>
<proteinExistence type="predicted"/>
<reference evidence="1" key="1">
    <citation type="submission" date="2018-02" db="EMBL/GenBank/DDBJ databases">
        <title>Rhizophora mucronata_Transcriptome.</title>
        <authorList>
            <person name="Meera S.P."/>
            <person name="Sreeshan A."/>
            <person name="Augustine A."/>
        </authorList>
    </citation>
    <scope>NUCLEOTIDE SEQUENCE</scope>
    <source>
        <tissue evidence="1">Leaf</tissue>
    </source>
</reference>
<organism evidence="1">
    <name type="scientific">Rhizophora mucronata</name>
    <name type="common">Asiatic mangrove</name>
    <dbReference type="NCBI Taxonomy" id="61149"/>
    <lineage>
        <taxon>Eukaryota</taxon>
        <taxon>Viridiplantae</taxon>
        <taxon>Streptophyta</taxon>
        <taxon>Embryophyta</taxon>
        <taxon>Tracheophyta</taxon>
        <taxon>Spermatophyta</taxon>
        <taxon>Magnoliopsida</taxon>
        <taxon>eudicotyledons</taxon>
        <taxon>Gunneridae</taxon>
        <taxon>Pentapetalae</taxon>
        <taxon>rosids</taxon>
        <taxon>fabids</taxon>
        <taxon>Malpighiales</taxon>
        <taxon>Rhizophoraceae</taxon>
        <taxon>Rhizophora</taxon>
    </lineage>
</organism>
<sequence length="72" mass="8606">MEVYNKKNRLQIFWEEKERKGTDERRAKAKAILVRRYTVLFHVALPLPLSLSDRFSQRTPLLLYLTPTSQML</sequence>
<accession>A0A2P2KAF1</accession>
<dbReference type="AlphaFoldDB" id="A0A2P2KAF1"/>
<dbReference type="EMBL" id="GGEC01022220">
    <property type="protein sequence ID" value="MBX02704.1"/>
    <property type="molecule type" value="Transcribed_RNA"/>
</dbReference>
<name>A0A2P2KAF1_RHIMU</name>
<evidence type="ECO:0000313" key="1">
    <source>
        <dbReference type="EMBL" id="MBX02704.1"/>
    </source>
</evidence>